<keyword evidence="2" id="KW-0472">Membrane</keyword>
<evidence type="ECO:0000256" key="1">
    <source>
        <dbReference type="SAM" id="MobiDB-lite"/>
    </source>
</evidence>
<keyword evidence="2" id="KW-0812">Transmembrane</keyword>
<evidence type="ECO:0000313" key="4">
    <source>
        <dbReference type="Proteomes" id="UP000054558"/>
    </source>
</evidence>
<dbReference type="GO" id="GO:1904294">
    <property type="term" value="P:positive regulation of ERAD pathway"/>
    <property type="evidence" value="ECO:0000318"/>
    <property type="project" value="GO_Central"/>
</dbReference>
<accession>A0A1Y1ISA4</accession>
<keyword evidence="4" id="KW-1185">Reference proteome</keyword>
<proteinExistence type="predicted"/>
<feature type="transmembrane region" description="Helical" evidence="2">
    <location>
        <begin position="358"/>
        <end position="383"/>
    </location>
</feature>
<evidence type="ECO:0000256" key="2">
    <source>
        <dbReference type="SAM" id="Phobius"/>
    </source>
</evidence>
<dbReference type="GO" id="GO:0034976">
    <property type="term" value="P:response to endoplasmic reticulum stress"/>
    <property type="evidence" value="ECO:0000318"/>
    <property type="project" value="GO_Central"/>
</dbReference>
<dbReference type="STRING" id="105231.A0A1Y1ISA4"/>
<feature type="region of interest" description="Disordered" evidence="1">
    <location>
        <begin position="556"/>
        <end position="609"/>
    </location>
</feature>
<evidence type="ECO:0008006" key="5">
    <source>
        <dbReference type="Google" id="ProtNLM"/>
    </source>
</evidence>
<feature type="transmembrane region" description="Helical" evidence="2">
    <location>
        <begin position="410"/>
        <end position="433"/>
    </location>
</feature>
<organism evidence="3 4">
    <name type="scientific">Klebsormidium nitens</name>
    <name type="common">Green alga</name>
    <name type="synonym">Ulothrix nitens</name>
    <dbReference type="NCBI Taxonomy" id="105231"/>
    <lineage>
        <taxon>Eukaryota</taxon>
        <taxon>Viridiplantae</taxon>
        <taxon>Streptophyta</taxon>
        <taxon>Klebsormidiophyceae</taxon>
        <taxon>Klebsormidiales</taxon>
        <taxon>Klebsormidiaceae</taxon>
        <taxon>Klebsormidium</taxon>
    </lineage>
</organism>
<feature type="region of interest" description="Disordered" evidence="1">
    <location>
        <begin position="703"/>
        <end position="783"/>
    </location>
</feature>
<dbReference type="InterPro" id="IPR019144">
    <property type="entry name" value="Membralin"/>
</dbReference>
<feature type="region of interest" description="Disordered" evidence="1">
    <location>
        <begin position="640"/>
        <end position="676"/>
    </location>
</feature>
<dbReference type="EMBL" id="DF237750">
    <property type="protein sequence ID" value="GAQ91527.1"/>
    <property type="molecule type" value="Genomic_DNA"/>
</dbReference>
<dbReference type="Pfam" id="PF09746">
    <property type="entry name" value="Membralin"/>
    <property type="match status" value="2"/>
</dbReference>
<dbReference type="OrthoDB" id="6779347at2759"/>
<feature type="transmembrane region" description="Helical" evidence="2">
    <location>
        <begin position="439"/>
        <end position="456"/>
    </location>
</feature>
<keyword evidence="2" id="KW-1133">Transmembrane helix</keyword>
<dbReference type="GO" id="GO:0005783">
    <property type="term" value="C:endoplasmic reticulum"/>
    <property type="evidence" value="ECO:0000318"/>
    <property type="project" value="GO_Central"/>
</dbReference>
<dbReference type="PANTHER" id="PTHR21650">
    <property type="entry name" value="MEMBRALIN/KINETOCHORE PROTEIN NUF2"/>
    <property type="match status" value="1"/>
</dbReference>
<dbReference type="AlphaFoldDB" id="A0A1Y1ISA4"/>
<reference evidence="3 4" key="1">
    <citation type="journal article" date="2014" name="Nat. Commun.">
        <title>Klebsormidium flaccidum genome reveals primary factors for plant terrestrial adaptation.</title>
        <authorList>
            <person name="Hori K."/>
            <person name="Maruyama F."/>
            <person name="Fujisawa T."/>
            <person name="Togashi T."/>
            <person name="Yamamoto N."/>
            <person name="Seo M."/>
            <person name="Sato S."/>
            <person name="Yamada T."/>
            <person name="Mori H."/>
            <person name="Tajima N."/>
            <person name="Moriyama T."/>
            <person name="Ikeuchi M."/>
            <person name="Watanabe M."/>
            <person name="Wada H."/>
            <person name="Kobayashi K."/>
            <person name="Saito M."/>
            <person name="Masuda T."/>
            <person name="Sasaki-Sekimoto Y."/>
            <person name="Mashiguchi K."/>
            <person name="Awai K."/>
            <person name="Shimojima M."/>
            <person name="Masuda S."/>
            <person name="Iwai M."/>
            <person name="Nobusawa T."/>
            <person name="Narise T."/>
            <person name="Kondo S."/>
            <person name="Saito H."/>
            <person name="Sato R."/>
            <person name="Murakawa M."/>
            <person name="Ihara Y."/>
            <person name="Oshima-Yamada Y."/>
            <person name="Ohtaka K."/>
            <person name="Satoh M."/>
            <person name="Sonobe K."/>
            <person name="Ishii M."/>
            <person name="Ohtani R."/>
            <person name="Kanamori-Sato M."/>
            <person name="Honoki R."/>
            <person name="Miyazaki D."/>
            <person name="Mochizuki H."/>
            <person name="Umetsu J."/>
            <person name="Higashi K."/>
            <person name="Shibata D."/>
            <person name="Kamiya Y."/>
            <person name="Sato N."/>
            <person name="Nakamura Y."/>
            <person name="Tabata S."/>
            <person name="Ida S."/>
            <person name="Kurokawa K."/>
            <person name="Ohta H."/>
        </authorList>
    </citation>
    <scope>NUCLEOTIDE SEQUENCE [LARGE SCALE GENOMIC DNA]</scope>
    <source>
        <strain evidence="3 4">NIES-2285</strain>
    </source>
</reference>
<protein>
    <recommendedName>
        <fullName evidence="5">Membralin</fullName>
    </recommendedName>
</protein>
<gene>
    <name evidence="3" type="ORF">KFL_008010020</name>
</gene>
<feature type="compositionally biased region" description="Basic and acidic residues" evidence="1">
    <location>
        <begin position="738"/>
        <end position="747"/>
    </location>
</feature>
<sequence>MDFTEQAFLRVHHRLTGLLSTFLTPRFRRCLEYLCLMNAVTLLGVLVFMHINFVGQPACAAEFMEPELAEAQMLEVKVTGMWTQMASQLLQDFQERAVALKTDKPELRQIIDQLREETTTRRVEDWGQLTSCRIDGADSETGGSPACSLAGGSSGNAGSAAEGAGFLAVAGRVAIGGGVGTGPGRGPLGTALAHYVHRWTSAGAAWMDRAEMALREGVKYLLQGLWRSEQPANKARANYEALMSEAKHALEYLRTKIGDPLYVFSTEKGYLMLSDVGRARYGIRTVNVTISATSACFGGKLQRLLIDNLIGYDTILMNSLLAARGRGYFYNLQTKEVYNLNYGQELNSSSAAGAEEYLIFKFGVLITSLFVFFTTTMSVSFTLRETQHRMLKFTVHLQHHARHRLPTFRLIFVHVVESLVFVPIMIGILFFLFEFFDDQLLAFMVMTLVWLCELFKMISVRTRVSMQYFPRFFFLYFIIFHIYFFSYSYGFSYLAFFSTVAFLQHTVLFFWNRYEVPELARQRQQRPGVNTPPQPRITSAHLTMFDSMGEFTHFSANAIPGTSSHPPRGDTPQAPSGAPSSAAPTGHLSEREPSRRPNGGVNNLEEERANRRSLSGLGSIYASLLSGSSDDLAALAERRTSGTFAPDGARERETERVPGGIPPGGDTVPSGPGSGLPWVLGGSQGSLVSWLPMFREQGGGFEGVSGGEGNGTPSMQQSGGGEGLPAREQGNRPLLTRVAEDSMREDAMAAGVLSPTDANAGGDWGIRRRDHHRGRRWRSWDED</sequence>
<feature type="transmembrane region" description="Helical" evidence="2">
    <location>
        <begin position="468"/>
        <end position="485"/>
    </location>
</feature>
<feature type="transmembrane region" description="Helical" evidence="2">
    <location>
        <begin position="33"/>
        <end position="53"/>
    </location>
</feature>
<evidence type="ECO:0000313" key="3">
    <source>
        <dbReference type="EMBL" id="GAQ91527.1"/>
    </source>
</evidence>
<feature type="compositionally biased region" description="Basic residues" evidence="1">
    <location>
        <begin position="768"/>
        <end position="777"/>
    </location>
</feature>
<name>A0A1Y1ISA4_KLENI</name>
<feature type="compositionally biased region" description="Low complexity" evidence="1">
    <location>
        <begin position="572"/>
        <end position="584"/>
    </location>
</feature>
<dbReference type="OMA" id="GHKEFEP"/>
<dbReference type="Proteomes" id="UP000054558">
    <property type="component" value="Unassembled WGS sequence"/>
</dbReference>
<dbReference type="PANTHER" id="PTHR21650:SF4">
    <property type="entry name" value="MEMBRALIN"/>
    <property type="match status" value="1"/>
</dbReference>